<evidence type="ECO:0000256" key="3">
    <source>
        <dbReference type="ARBA" id="ARBA00022692"/>
    </source>
</evidence>
<dbReference type="Proteomes" id="UP001279734">
    <property type="component" value="Unassembled WGS sequence"/>
</dbReference>
<dbReference type="Pfam" id="PF05055">
    <property type="entry name" value="DUF677"/>
    <property type="match status" value="1"/>
</dbReference>
<comment type="subcellular location">
    <subcellularLocation>
        <location evidence="1">Membrane</location>
    </subcellularLocation>
</comment>
<keyword evidence="6" id="KW-0175">Coiled coil</keyword>
<proteinExistence type="inferred from homology"/>
<reference evidence="9" key="1">
    <citation type="submission" date="2023-05" db="EMBL/GenBank/DDBJ databases">
        <title>Nepenthes gracilis genome sequencing.</title>
        <authorList>
            <person name="Fukushima K."/>
        </authorList>
    </citation>
    <scope>NUCLEOTIDE SEQUENCE</scope>
    <source>
        <strain evidence="9">SING2019-196</strain>
    </source>
</reference>
<comment type="caution">
    <text evidence="9">The sequence shown here is derived from an EMBL/GenBank/DDBJ whole genome shotgun (WGS) entry which is preliminary data.</text>
</comment>
<evidence type="ECO:0000256" key="7">
    <source>
        <dbReference type="SAM" id="MobiDB-lite"/>
    </source>
</evidence>
<dbReference type="GO" id="GO:0016020">
    <property type="term" value="C:membrane"/>
    <property type="evidence" value="ECO:0007669"/>
    <property type="project" value="UniProtKB-SubCell"/>
</dbReference>
<feature type="transmembrane region" description="Helical" evidence="8">
    <location>
        <begin position="220"/>
        <end position="241"/>
    </location>
</feature>
<evidence type="ECO:0000256" key="5">
    <source>
        <dbReference type="ARBA" id="ARBA00023136"/>
    </source>
</evidence>
<evidence type="ECO:0000256" key="6">
    <source>
        <dbReference type="SAM" id="Coils"/>
    </source>
</evidence>
<organism evidence="9 10">
    <name type="scientific">Nepenthes gracilis</name>
    <name type="common">Slender pitcher plant</name>
    <dbReference type="NCBI Taxonomy" id="150966"/>
    <lineage>
        <taxon>Eukaryota</taxon>
        <taxon>Viridiplantae</taxon>
        <taxon>Streptophyta</taxon>
        <taxon>Embryophyta</taxon>
        <taxon>Tracheophyta</taxon>
        <taxon>Spermatophyta</taxon>
        <taxon>Magnoliopsida</taxon>
        <taxon>eudicotyledons</taxon>
        <taxon>Gunneridae</taxon>
        <taxon>Pentapetalae</taxon>
        <taxon>Caryophyllales</taxon>
        <taxon>Nepenthaceae</taxon>
        <taxon>Nepenthes</taxon>
    </lineage>
</organism>
<comment type="similarity">
    <text evidence="2">Belongs to the UPF0496 family.</text>
</comment>
<dbReference type="PANTHER" id="PTHR31113">
    <property type="entry name" value="UPF0496 PROTEIN 3-RELATED"/>
    <property type="match status" value="1"/>
</dbReference>
<evidence type="ECO:0000256" key="2">
    <source>
        <dbReference type="ARBA" id="ARBA00009074"/>
    </source>
</evidence>
<feature type="region of interest" description="Disordered" evidence="7">
    <location>
        <begin position="1"/>
        <end position="27"/>
    </location>
</feature>
<dbReference type="InterPro" id="IPR007749">
    <property type="entry name" value="DUF677"/>
</dbReference>
<dbReference type="AlphaFoldDB" id="A0AAD3T772"/>
<evidence type="ECO:0000313" key="10">
    <source>
        <dbReference type="Proteomes" id="UP001279734"/>
    </source>
</evidence>
<dbReference type="PANTHER" id="PTHR31113:SF3">
    <property type="entry name" value="UPF0496 PROTEIN 1"/>
    <property type="match status" value="1"/>
</dbReference>
<protein>
    <submittedName>
        <fullName evidence="9">Uncharacterized protein</fullName>
    </submittedName>
</protein>
<gene>
    <name evidence="9" type="ORF">Nepgr_025956</name>
</gene>
<feature type="coiled-coil region" evidence="6">
    <location>
        <begin position="191"/>
        <end position="218"/>
    </location>
</feature>
<accession>A0AAD3T772</accession>
<evidence type="ECO:0000313" key="9">
    <source>
        <dbReference type="EMBL" id="GMH24113.1"/>
    </source>
</evidence>
<dbReference type="EMBL" id="BSYO01000027">
    <property type="protein sequence ID" value="GMH24113.1"/>
    <property type="molecule type" value="Genomic_DNA"/>
</dbReference>
<name>A0AAD3T772_NEPGR</name>
<evidence type="ECO:0000256" key="1">
    <source>
        <dbReference type="ARBA" id="ARBA00004370"/>
    </source>
</evidence>
<sequence length="267" mass="29676">MGSKYSRSSRTSAPAAPADSNSPSAADRSSYLAAVQLDPELRVFDSELQDRASRVIKSVADSVEVRSLSFDSLRQVTDCSIDMNHDVVDVILKSKEDIWDNPELFGLVNEFLKYSVQMLGFFNALDKCLKRARDHQLIIRVTLRQFEEESENGFSVNASDKYVKTLQELKNFKEAGDTFSTEFFALFQSVYEQQLQMFEKLQLKKRNLDKKLKQAEVYRMVSNIIFAATFVAVIICSVVAAAVAAPAWVTALAAAASAPMGGVGKMV</sequence>
<keyword evidence="10" id="KW-1185">Reference proteome</keyword>
<keyword evidence="4 8" id="KW-1133">Transmembrane helix</keyword>
<keyword evidence="5 8" id="KW-0472">Membrane</keyword>
<evidence type="ECO:0000256" key="8">
    <source>
        <dbReference type="SAM" id="Phobius"/>
    </source>
</evidence>
<keyword evidence="3 8" id="KW-0812">Transmembrane</keyword>
<evidence type="ECO:0000256" key="4">
    <source>
        <dbReference type="ARBA" id="ARBA00022989"/>
    </source>
</evidence>